<keyword evidence="2" id="KW-0472">Membrane</keyword>
<proteinExistence type="evidence at transcript level"/>
<evidence type="ECO:0000256" key="1">
    <source>
        <dbReference type="SAM" id="MobiDB-lite"/>
    </source>
</evidence>
<keyword evidence="2" id="KW-1133">Transmembrane helix</keyword>
<keyword evidence="2" id="KW-0812">Transmembrane</keyword>
<accession>B4FNB0</accession>
<name>B4FNB0_MAIZE</name>
<feature type="transmembrane region" description="Helical" evidence="2">
    <location>
        <begin position="149"/>
        <end position="167"/>
    </location>
</feature>
<dbReference type="EMBL" id="BT038598">
    <property type="protein sequence ID" value="ACF83603.1"/>
    <property type="molecule type" value="mRNA"/>
</dbReference>
<sequence length="169" mass="18343">MPCHVCLQERQEKGEKLRTTTLTDSLIACLPRACSETGERRRRALLQPARRRHAGPAQPPRELPGDPGREVVGAQVDPRQVVRGRTPGSTRAPRGNRRRAGAPIGASAARSGPRRVSAPGTRRTCSAPAMRGRLGSAAGAAESAIRRRVLAFSFFLPFFVCFGMQYSDN</sequence>
<dbReference type="EMBL" id="BT084776">
    <property type="protein sequence ID" value="ACR35129.1"/>
    <property type="molecule type" value="mRNA"/>
</dbReference>
<organism evidence="3">
    <name type="scientific">Zea mays</name>
    <name type="common">Maize</name>
    <dbReference type="NCBI Taxonomy" id="4577"/>
    <lineage>
        <taxon>Eukaryota</taxon>
        <taxon>Viridiplantae</taxon>
        <taxon>Streptophyta</taxon>
        <taxon>Embryophyta</taxon>
        <taxon>Tracheophyta</taxon>
        <taxon>Spermatophyta</taxon>
        <taxon>Magnoliopsida</taxon>
        <taxon>Liliopsida</taxon>
        <taxon>Poales</taxon>
        <taxon>Poaceae</taxon>
        <taxon>PACMAD clade</taxon>
        <taxon>Panicoideae</taxon>
        <taxon>Andropogonodae</taxon>
        <taxon>Andropogoneae</taxon>
        <taxon>Tripsacinae</taxon>
        <taxon>Zea</taxon>
    </lineage>
</organism>
<dbReference type="HOGENOM" id="CLU_1580823_0_0_1"/>
<reference evidence="3" key="1">
    <citation type="journal article" date="2009" name="PLoS Genet.">
        <title>Sequencing, mapping, and analysis of 27,455 maize full-length cDNAs.</title>
        <authorList>
            <person name="Soderlund C."/>
            <person name="Descour A."/>
            <person name="Kudrna D."/>
            <person name="Bomhoff M."/>
            <person name="Boyd L."/>
            <person name="Currie J."/>
            <person name="Angelova A."/>
            <person name="Collura K."/>
            <person name="Wissotski M."/>
            <person name="Ashley E."/>
            <person name="Morrow D."/>
            <person name="Fernandes J."/>
            <person name="Walbot V."/>
            <person name="Yu Y."/>
        </authorList>
    </citation>
    <scope>NUCLEOTIDE SEQUENCE</scope>
    <source>
        <strain evidence="3">B73</strain>
    </source>
</reference>
<protein>
    <submittedName>
        <fullName evidence="3">Uncharacterized protein</fullName>
    </submittedName>
</protein>
<evidence type="ECO:0000313" key="4">
    <source>
        <dbReference type="EMBL" id="ACR35129.1"/>
    </source>
</evidence>
<dbReference type="AlphaFoldDB" id="B4FNB0"/>
<evidence type="ECO:0000256" key="2">
    <source>
        <dbReference type="SAM" id="Phobius"/>
    </source>
</evidence>
<evidence type="ECO:0000313" key="3">
    <source>
        <dbReference type="EMBL" id="ACF83603.1"/>
    </source>
</evidence>
<reference evidence="4" key="2">
    <citation type="submission" date="2012-06" db="EMBL/GenBank/DDBJ databases">
        <authorList>
            <person name="Yu Y."/>
            <person name="Currie J."/>
            <person name="Lomeli R."/>
            <person name="Angelova A."/>
            <person name="Collura K."/>
            <person name="Wissotski M."/>
            <person name="Campos D."/>
            <person name="Kudrna D."/>
            <person name="Golser W."/>
            <person name="Ashely E."/>
            <person name="Descour A."/>
            <person name="Fernandes J."/>
            <person name="Soderlund C."/>
            <person name="Walbot V."/>
        </authorList>
    </citation>
    <scope>NUCLEOTIDE SEQUENCE</scope>
    <source>
        <strain evidence="4">B73</strain>
    </source>
</reference>
<feature type="region of interest" description="Disordered" evidence="1">
    <location>
        <begin position="46"/>
        <end position="124"/>
    </location>
</feature>